<dbReference type="AlphaFoldDB" id="A0A1V9Z5S7"/>
<feature type="transmembrane region" description="Helical" evidence="2">
    <location>
        <begin position="267"/>
        <end position="290"/>
    </location>
</feature>
<name>A0A1V9Z5S7_ACHHY</name>
<proteinExistence type="predicted"/>
<keyword evidence="4" id="KW-1185">Reference proteome</keyword>
<feature type="region of interest" description="Disordered" evidence="1">
    <location>
        <begin position="309"/>
        <end position="336"/>
    </location>
</feature>
<keyword evidence="2" id="KW-0812">Transmembrane</keyword>
<keyword evidence="2" id="KW-1133">Transmembrane helix</keyword>
<comment type="caution">
    <text evidence="3">The sequence shown here is derived from an EMBL/GenBank/DDBJ whole genome shotgun (WGS) entry which is preliminary data.</text>
</comment>
<dbReference type="OrthoDB" id="123529at2759"/>
<gene>
    <name evidence="3" type="ORF">ACHHYP_02753</name>
</gene>
<organism evidence="3 4">
    <name type="scientific">Achlya hypogyna</name>
    <name type="common">Oomycete</name>
    <name type="synonym">Protoachlya hypogyna</name>
    <dbReference type="NCBI Taxonomy" id="1202772"/>
    <lineage>
        <taxon>Eukaryota</taxon>
        <taxon>Sar</taxon>
        <taxon>Stramenopiles</taxon>
        <taxon>Oomycota</taxon>
        <taxon>Saprolegniomycetes</taxon>
        <taxon>Saprolegniales</taxon>
        <taxon>Achlyaceae</taxon>
        <taxon>Achlya</taxon>
    </lineage>
</organism>
<dbReference type="Proteomes" id="UP000243579">
    <property type="component" value="Unassembled WGS sequence"/>
</dbReference>
<reference evidence="3 4" key="1">
    <citation type="journal article" date="2014" name="Genome Biol. Evol.">
        <title>The secreted proteins of Achlya hypogyna and Thraustotheca clavata identify the ancestral oomycete secretome and reveal gene acquisitions by horizontal gene transfer.</title>
        <authorList>
            <person name="Misner I."/>
            <person name="Blouin N."/>
            <person name="Leonard G."/>
            <person name="Richards T.A."/>
            <person name="Lane C.E."/>
        </authorList>
    </citation>
    <scope>NUCLEOTIDE SEQUENCE [LARGE SCALE GENOMIC DNA]</scope>
    <source>
        <strain evidence="3 4">ATCC 48635</strain>
    </source>
</reference>
<accession>A0A1V9Z5S7</accession>
<evidence type="ECO:0000313" key="4">
    <source>
        <dbReference type="Proteomes" id="UP000243579"/>
    </source>
</evidence>
<dbReference type="EMBL" id="JNBR01000418">
    <property type="protein sequence ID" value="OQR93267.1"/>
    <property type="molecule type" value="Genomic_DNA"/>
</dbReference>
<sequence>MADFVARFYGLHAQGVADTRDDLPSTPPPAVAARLAPLPLTWSSLPTLARRALLWDTGFVRSTAAASSLVSVQTQCVNGSVGLSMSSIGVNTYDGATVGCNSSQAAATYWRQASSAVVNMNAKCAIDAPLANGGSVLWSQDDLGQLTVPSLQVFMVHAGSWSLYAIESSPWPAASASKCPPTNRPSGVVVPCFSIDNTTARGSSHLWCDPAPSPLMDSWLAHLADPTVPIKTPPPATSPAVTHVPTARPSDTIVVPKTATTGTTGTLVIVFGVAFGVTAVIVGVCFIAWFQRRLHEMIERTELRSMALANRPRSTDEEEKQEEGDGYSALVTPKGA</sequence>
<feature type="compositionally biased region" description="Acidic residues" evidence="1">
    <location>
        <begin position="316"/>
        <end position="325"/>
    </location>
</feature>
<evidence type="ECO:0000313" key="3">
    <source>
        <dbReference type="EMBL" id="OQR93267.1"/>
    </source>
</evidence>
<keyword evidence="2" id="KW-0472">Membrane</keyword>
<protein>
    <submittedName>
        <fullName evidence="3">Uncharacterized protein</fullName>
    </submittedName>
</protein>
<evidence type="ECO:0000256" key="2">
    <source>
        <dbReference type="SAM" id="Phobius"/>
    </source>
</evidence>
<evidence type="ECO:0000256" key="1">
    <source>
        <dbReference type="SAM" id="MobiDB-lite"/>
    </source>
</evidence>